<proteinExistence type="predicted"/>
<protein>
    <submittedName>
        <fullName evidence="1">Uncharacterized protein</fullName>
    </submittedName>
</protein>
<sequence length="104" mass="11226">MTSYFSNSALSALEATATTASVYLDACDNGARFVRLDPAYYKSCGAVLIGIFSLVDAKKVFPLLLEQSTSAREVAESVQIGRRIELSRLGFYPELAVLLNRAAA</sequence>
<reference evidence="1" key="1">
    <citation type="submission" date="2005-08" db="EMBL/GenBank/DDBJ databases">
        <title>Complete sequence of Dechloromonas aromatica RCB.</title>
        <authorList>
            <person name="Salinero K.K."/>
            <person name="Copeland A."/>
            <person name="Lucas S."/>
            <person name="Lapidus A."/>
            <person name="Barry K."/>
            <person name="Detter J.C."/>
            <person name="Glavina T."/>
            <person name="Hammon N."/>
            <person name="Israni S."/>
            <person name="Pitluck S."/>
            <person name="Di Bartolo G."/>
            <person name="Trong S."/>
            <person name="Schmutz J."/>
            <person name="Larimer F."/>
            <person name="Land M."/>
            <person name="Ivanova N."/>
            <person name="Richardson P."/>
        </authorList>
    </citation>
    <scope>NUCLEOTIDE SEQUENCE</scope>
    <source>
        <strain evidence="1">RCB</strain>
    </source>
</reference>
<organism evidence="1">
    <name type="scientific">Dechloromonas aromatica (strain RCB)</name>
    <dbReference type="NCBI Taxonomy" id="159087"/>
    <lineage>
        <taxon>Bacteria</taxon>
        <taxon>Pseudomonadati</taxon>
        <taxon>Pseudomonadota</taxon>
        <taxon>Betaproteobacteria</taxon>
        <taxon>Rhodocyclales</taxon>
        <taxon>Azonexaceae</taxon>
        <taxon>Dechloromonas</taxon>
    </lineage>
</organism>
<gene>
    <name evidence="1" type="ordered locus">Daro_2000</name>
</gene>
<accession>Q47EI5</accession>
<dbReference type="HOGENOM" id="CLU_2245497_0_0_4"/>
<name>Q47EI5_DECAR</name>
<dbReference type="AlphaFoldDB" id="Q47EI5"/>
<dbReference type="KEGG" id="dar:Daro_2000"/>
<dbReference type="OrthoDB" id="9182186at2"/>
<dbReference type="EMBL" id="CP000089">
    <property type="protein sequence ID" value="AAZ46746.1"/>
    <property type="molecule type" value="Genomic_DNA"/>
</dbReference>
<evidence type="ECO:0000313" key="1">
    <source>
        <dbReference type="EMBL" id="AAZ46746.1"/>
    </source>
</evidence>